<dbReference type="InParanoid" id="H0ET00"/>
<reference evidence="1 2" key="1">
    <citation type="journal article" date="2012" name="Eukaryot. Cell">
        <title>Genome sequence of the fungus Glarea lozoyensis: the first genome sequence of a species from the Helotiaceae family.</title>
        <authorList>
            <person name="Youssar L."/>
            <person name="Gruening B.A."/>
            <person name="Erxleben A."/>
            <person name="Guenther S."/>
            <person name="Huettel W."/>
        </authorList>
    </citation>
    <scope>NUCLEOTIDE SEQUENCE [LARGE SCALE GENOMIC DNA]</scope>
    <source>
        <strain evidence="2">ATCC 74030 / MF5533</strain>
    </source>
</reference>
<dbReference type="Proteomes" id="UP000005446">
    <property type="component" value="Unassembled WGS sequence"/>
</dbReference>
<gene>
    <name evidence="1" type="ORF">M7I_5818</name>
</gene>
<keyword evidence="2" id="KW-1185">Reference proteome</keyword>
<protein>
    <submittedName>
        <fullName evidence="1">Uncharacterized protein</fullName>
    </submittedName>
</protein>
<proteinExistence type="predicted"/>
<evidence type="ECO:0000313" key="1">
    <source>
        <dbReference type="EMBL" id="EHK98345.1"/>
    </source>
</evidence>
<dbReference type="AlphaFoldDB" id="H0ET00"/>
<dbReference type="HOGENOM" id="CLU_2512834_0_0_1"/>
<sequence length="85" mass="9238">MLFNPFEISVLCPAVSETWFLAGMRKFTLVLPGTSEGVISVESLLLSQYQILMSVLEGASSDWCNKIISLSLGLNDKPSKKNVGS</sequence>
<comment type="caution">
    <text evidence="1">The sequence shown here is derived from an EMBL/GenBank/DDBJ whole genome shotgun (WGS) entry which is preliminary data.</text>
</comment>
<organism evidence="1 2">
    <name type="scientific">Glarea lozoyensis (strain ATCC 74030 / MF5533)</name>
    <dbReference type="NCBI Taxonomy" id="1104152"/>
    <lineage>
        <taxon>Eukaryota</taxon>
        <taxon>Fungi</taxon>
        <taxon>Dikarya</taxon>
        <taxon>Ascomycota</taxon>
        <taxon>Pezizomycotina</taxon>
        <taxon>Leotiomycetes</taxon>
        <taxon>Helotiales</taxon>
        <taxon>Helotiaceae</taxon>
        <taxon>Glarea</taxon>
    </lineage>
</organism>
<name>H0ET00_GLAL7</name>
<evidence type="ECO:0000313" key="2">
    <source>
        <dbReference type="Proteomes" id="UP000005446"/>
    </source>
</evidence>
<accession>H0ET00</accession>
<dbReference type="EMBL" id="AGUE01000155">
    <property type="protein sequence ID" value="EHK98345.1"/>
    <property type="molecule type" value="Genomic_DNA"/>
</dbReference>